<dbReference type="Proteomes" id="UP000469670">
    <property type="component" value="Unassembled WGS sequence"/>
</dbReference>
<accession>A0A7K3RNR0</accession>
<comment type="caution">
    <text evidence="2">The sequence shown here is derived from an EMBL/GenBank/DDBJ whole genome shotgun (WGS) entry which is preliminary data.</text>
</comment>
<proteinExistence type="predicted"/>
<protein>
    <recommendedName>
        <fullName evidence="4">YdcF family protein</fullName>
    </recommendedName>
</protein>
<keyword evidence="1" id="KW-0812">Transmembrane</keyword>
<gene>
    <name evidence="2" type="ORF">G3I50_00970</name>
</gene>
<evidence type="ECO:0000256" key="1">
    <source>
        <dbReference type="SAM" id="Phobius"/>
    </source>
</evidence>
<dbReference type="EMBL" id="JAAGMP010000056">
    <property type="protein sequence ID" value="NEC16856.1"/>
    <property type="molecule type" value="Genomic_DNA"/>
</dbReference>
<organism evidence="2 3">
    <name type="scientific">Streptomyces parvus</name>
    <dbReference type="NCBI Taxonomy" id="66428"/>
    <lineage>
        <taxon>Bacteria</taxon>
        <taxon>Bacillati</taxon>
        <taxon>Actinomycetota</taxon>
        <taxon>Actinomycetes</taxon>
        <taxon>Kitasatosporales</taxon>
        <taxon>Streptomycetaceae</taxon>
        <taxon>Streptomyces</taxon>
    </lineage>
</organism>
<keyword evidence="1" id="KW-1133">Transmembrane helix</keyword>
<keyword evidence="1" id="KW-0472">Membrane</keyword>
<evidence type="ECO:0008006" key="4">
    <source>
        <dbReference type="Google" id="ProtNLM"/>
    </source>
</evidence>
<evidence type="ECO:0000313" key="3">
    <source>
        <dbReference type="Proteomes" id="UP000469670"/>
    </source>
</evidence>
<feature type="non-terminal residue" evidence="2">
    <location>
        <position position="103"/>
    </location>
</feature>
<evidence type="ECO:0000313" key="2">
    <source>
        <dbReference type="EMBL" id="NEC16856.1"/>
    </source>
</evidence>
<name>A0A7K3RNR0_9ACTN</name>
<dbReference type="AlphaFoldDB" id="A0A7K3RNR0"/>
<sequence>MGVAVRGKSGERRKRLGRRLKEVRWPARLRPPRTRRGQRRLVQGLMVACVLALVPATWMRLGAGDRVGTTADAPVREVAVVFGAGLWNGRPTPYLAHRLDAAA</sequence>
<reference evidence="2 3" key="1">
    <citation type="submission" date="2020-01" db="EMBL/GenBank/DDBJ databases">
        <title>Insect and environment-associated Actinomycetes.</title>
        <authorList>
            <person name="Currrie C."/>
            <person name="Chevrette M."/>
            <person name="Carlson C."/>
            <person name="Stubbendieck R."/>
            <person name="Wendt-Pienkowski E."/>
        </authorList>
    </citation>
    <scope>NUCLEOTIDE SEQUENCE [LARGE SCALE GENOMIC DNA]</scope>
    <source>
        <strain evidence="2 3">SID7590</strain>
    </source>
</reference>
<feature type="transmembrane region" description="Helical" evidence="1">
    <location>
        <begin position="41"/>
        <end position="59"/>
    </location>
</feature>